<name>A0A3D0ZQZ9_UNCKA</name>
<dbReference type="Gene3D" id="3.40.50.2000">
    <property type="entry name" value="Glycogen Phosphorylase B"/>
    <property type="match status" value="2"/>
</dbReference>
<sequence length="384" mass="43619">MKYSGKSFVISTHVFATGPAQDLKEFLLKEGADKVLFIGHPLFHDKRLKGSGYEYYEKGEKVKEYYQKLPGRKVNLLDYLFHTLRSVWWILKSGMKFDLYVGSDDVNATAGVILKKLGRVKKTVYYVIDYNPHRFKNKIMNSLYHKADRFCVKNSDETWNLSPRMEQARKDYFGFSGGHQKVVPVGVWLDRIKPKPYDEVEKHTAVFMGHITKKQGIQHVIEAIPEILKQIPDFKLLVIGDGDYLDELKKLASSLGVASFISFSGYIEDASLVEDMITRCAVALALYDLYDDDGNLTFTYYADPSKIKVYLSCGLLVLTSDYILELAPYKDTNVLLGVSDSNNFAGTLIKLMSSDMNYLRTGALDLSKEYAWQKLFSSALSGLI</sequence>
<evidence type="ECO:0000313" key="2">
    <source>
        <dbReference type="EMBL" id="HCC42462.1"/>
    </source>
</evidence>
<proteinExistence type="predicted"/>
<protein>
    <recommendedName>
        <fullName evidence="1">Glycosyl transferase family 1 domain-containing protein</fullName>
    </recommendedName>
</protein>
<dbReference type="SUPFAM" id="SSF53756">
    <property type="entry name" value="UDP-Glycosyltransferase/glycogen phosphorylase"/>
    <property type="match status" value="1"/>
</dbReference>
<reference evidence="2 3" key="1">
    <citation type="journal article" date="2018" name="Nat. Biotechnol.">
        <title>A standardized bacterial taxonomy based on genome phylogeny substantially revises the tree of life.</title>
        <authorList>
            <person name="Parks D.H."/>
            <person name="Chuvochina M."/>
            <person name="Waite D.W."/>
            <person name="Rinke C."/>
            <person name="Skarshewski A."/>
            <person name="Chaumeil P.A."/>
            <person name="Hugenholtz P."/>
        </authorList>
    </citation>
    <scope>NUCLEOTIDE SEQUENCE [LARGE SCALE GENOMIC DNA]</scope>
    <source>
        <strain evidence="2">UBA11701</strain>
    </source>
</reference>
<evidence type="ECO:0000259" key="1">
    <source>
        <dbReference type="Pfam" id="PF00534"/>
    </source>
</evidence>
<organism evidence="2 3">
    <name type="scientific">candidate division WWE3 bacterium</name>
    <dbReference type="NCBI Taxonomy" id="2053526"/>
    <lineage>
        <taxon>Bacteria</taxon>
        <taxon>Katanobacteria</taxon>
    </lineage>
</organism>
<gene>
    <name evidence="2" type="ORF">DEP93_03235</name>
</gene>
<dbReference type="Pfam" id="PF00534">
    <property type="entry name" value="Glycos_transf_1"/>
    <property type="match status" value="1"/>
</dbReference>
<dbReference type="EMBL" id="DOZN01000020">
    <property type="protein sequence ID" value="HCC42462.1"/>
    <property type="molecule type" value="Genomic_DNA"/>
</dbReference>
<dbReference type="PANTHER" id="PTHR12526">
    <property type="entry name" value="GLYCOSYLTRANSFERASE"/>
    <property type="match status" value="1"/>
</dbReference>
<dbReference type="InterPro" id="IPR001296">
    <property type="entry name" value="Glyco_trans_1"/>
</dbReference>
<accession>A0A3D0ZQZ9</accession>
<evidence type="ECO:0000313" key="3">
    <source>
        <dbReference type="Proteomes" id="UP000263336"/>
    </source>
</evidence>
<dbReference type="AlphaFoldDB" id="A0A3D0ZQZ9"/>
<feature type="domain" description="Glycosyl transferase family 1" evidence="1">
    <location>
        <begin position="200"/>
        <end position="283"/>
    </location>
</feature>
<dbReference type="Proteomes" id="UP000263336">
    <property type="component" value="Unassembled WGS sequence"/>
</dbReference>
<comment type="caution">
    <text evidence="2">The sequence shown here is derived from an EMBL/GenBank/DDBJ whole genome shotgun (WGS) entry which is preliminary data.</text>
</comment>